<keyword evidence="7" id="KW-0998">Cell outer membrane</keyword>
<name>A0A1H4APM0_9BACT</name>
<proteinExistence type="inferred from homology"/>
<evidence type="ECO:0000313" key="10">
    <source>
        <dbReference type="EMBL" id="SEA37654.1"/>
    </source>
</evidence>
<evidence type="ECO:0000256" key="1">
    <source>
        <dbReference type="ARBA" id="ARBA00004442"/>
    </source>
</evidence>
<accession>A0A1H4APM0</accession>
<dbReference type="Pfam" id="PF02321">
    <property type="entry name" value="OEP"/>
    <property type="match status" value="2"/>
</dbReference>
<dbReference type="GO" id="GO:0009279">
    <property type="term" value="C:cell outer membrane"/>
    <property type="evidence" value="ECO:0007669"/>
    <property type="project" value="UniProtKB-SubCell"/>
</dbReference>
<protein>
    <submittedName>
        <fullName evidence="10">Outer membrane protein TolC</fullName>
    </submittedName>
</protein>
<dbReference type="PANTHER" id="PTHR30026:SF20">
    <property type="entry name" value="OUTER MEMBRANE PROTEIN TOLC"/>
    <property type="match status" value="1"/>
</dbReference>
<reference evidence="11" key="1">
    <citation type="submission" date="2016-10" db="EMBL/GenBank/DDBJ databases">
        <authorList>
            <person name="Varghese N."/>
            <person name="Submissions S."/>
        </authorList>
    </citation>
    <scope>NUCLEOTIDE SEQUENCE [LARGE SCALE GENOMIC DNA]</scope>
    <source>
        <strain evidence="11">DSM 23920</strain>
    </source>
</reference>
<dbReference type="STRING" id="408074.SAMN05660909_01688"/>
<keyword evidence="5" id="KW-0812">Transmembrane</keyword>
<evidence type="ECO:0000256" key="4">
    <source>
        <dbReference type="ARBA" id="ARBA00022452"/>
    </source>
</evidence>
<keyword evidence="3" id="KW-0813">Transport</keyword>
<keyword evidence="6" id="KW-0472">Membrane</keyword>
<organism evidence="10 11">
    <name type="scientific">Chitinophaga terrae</name>
    <name type="common">ex Kim and Jung 2007</name>
    <dbReference type="NCBI Taxonomy" id="408074"/>
    <lineage>
        <taxon>Bacteria</taxon>
        <taxon>Pseudomonadati</taxon>
        <taxon>Bacteroidota</taxon>
        <taxon>Chitinophagia</taxon>
        <taxon>Chitinophagales</taxon>
        <taxon>Chitinophagaceae</taxon>
        <taxon>Chitinophaga</taxon>
    </lineage>
</organism>
<dbReference type="OrthoDB" id="680214at2"/>
<evidence type="ECO:0000256" key="9">
    <source>
        <dbReference type="SAM" id="SignalP"/>
    </source>
</evidence>
<evidence type="ECO:0000256" key="2">
    <source>
        <dbReference type="ARBA" id="ARBA00007613"/>
    </source>
</evidence>
<feature type="chain" id="PRO_5011433630" evidence="9">
    <location>
        <begin position="29"/>
        <end position="454"/>
    </location>
</feature>
<feature type="signal peptide" evidence="9">
    <location>
        <begin position="1"/>
        <end position="28"/>
    </location>
</feature>
<dbReference type="Gene3D" id="1.20.1600.10">
    <property type="entry name" value="Outer membrane efflux proteins (OEP)"/>
    <property type="match status" value="1"/>
</dbReference>
<keyword evidence="9" id="KW-0732">Signal</keyword>
<feature type="coiled-coil region" evidence="8">
    <location>
        <begin position="344"/>
        <end position="403"/>
    </location>
</feature>
<sequence length="454" mass="49311">MSSKSIYARLYALASGIMLIFFFQSASAQQSVKPLSLNEAISLSIQNSKQLKVSRARVDQAVASLKTANERQLPDVSVSGSYLRVTEPNIDLKLNTSGNGGNGGNKSEFPKVNSAAYGTANVSIPVFAGMMIQSGKESARYLAEAAKLDVENDKEGIIQNTIAAYSNLYKAKAAVALVQENIRQSDERVREFSNKEKNGLLARNDLLKAELQQSNYQLALMDAENNLKIANLNMDIMLGLPDNTILEVDSTVFRVDNAMDARGAAEFEQLAYQNRKDAAALGLRAKAANAGVKGAKGEYYPSLAVTGGYVAAYIPNVVTITNAITAGVGLKYNLSSLWKNGSKVANAKAQLAEVEANQAKLVDDIHLEVNQAYENYLLSRKKMDTYVKAIEQAEENYRITKNKHDNNLATTTDLLDADVAKLQSHLNYAYAKADALVAYNKLLEAAGLLESNNK</sequence>
<keyword evidence="8" id="KW-0175">Coiled coil</keyword>
<dbReference type="PANTHER" id="PTHR30026">
    <property type="entry name" value="OUTER MEMBRANE PROTEIN TOLC"/>
    <property type="match status" value="1"/>
</dbReference>
<dbReference type="GO" id="GO:1990281">
    <property type="term" value="C:efflux pump complex"/>
    <property type="evidence" value="ECO:0007669"/>
    <property type="project" value="TreeGrafter"/>
</dbReference>
<evidence type="ECO:0000256" key="3">
    <source>
        <dbReference type="ARBA" id="ARBA00022448"/>
    </source>
</evidence>
<comment type="subcellular location">
    <subcellularLocation>
        <location evidence="1">Cell outer membrane</location>
    </subcellularLocation>
</comment>
<dbReference type="Proteomes" id="UP000199656">
    <property type="component" value="Unassembled WGS sequence"/>
</dbReference>
<dbReference type="GO" id="GO:0015562">
    <property type="term" value="F:efflux transmembrane transporter activity"/>
    <property type="evidence" value="ECO:0007669"/>
    <property type="project" value="InterPro"/>
</dbReference>
<dbReference type="InterPro" id="IPR051906">
    <property type="entry name" value="TolC-like"/>
</dbReference>
<dbReference type="InterPro" id="IPR003423">
    <property type="entry name" value="OMP_efflux"/>
</dbReference>
<evidence type="ECO:0000256" key="5">
    <source>
        <dbReference type="ARBA" id="ARBA00022692"/>
    </source>
</evidence>
<dbReference type="SUPFAM" id="SSF56954">
    <property type="entry name" value="Outer membrane efflux proteins (OEP)"/>
    <property type="match status" value="1"/>
</dbReference>
<evidence type="ECO:0000256" key="6">
    <source>
        <dbReference type="ARBA" id="ARBA00023136"/>
    </source>
</evidence>
<gene>
    <name evidence="10" type="ORF">SAMN05660909_01688</name>
</gene>
<keyword evidence="4" id="KW-1134">Transmembrane beta strand</keyword>
<dbReference type="AlphaFoldDB" id="A0A1H4APM0"/>
<dbReference type="RefSeq" id="WP_089760565.1">
    <property type="nucleotide sequence ID" value="NZ_BKAT01000009.1"/>
</dbReference>
<keyword evidence="11" id="KW-1185">Reference proteome</keyword>
<evidence type="ECO:0000313" key="11">
    <source>
        <dbReference type="Proteomes" id="UP000199656"/>
    </source>
</evidence>
<dbReference type="GO" id="GO:0015288">
    <property type="term" value="F:porin activity"/>
    <property type="evidence" value="ECO:0007669"/>
    <property type="project" value="TreeGrafter"/>
</dbReference>
<evidence type="ECO:0000256" key="8">
    <source>
        <dbReference type="SAM" id="Coils"/>
    </source>
</evidence>
<evidence type="ECO:0000256" key="7">
    <source>
        <dbReference type="ARBA" id="ARBA00023237"/>
    </source>
</evidence>
<dbReference type="EMBL" id="FNRL01000006">
    <property type="protein sequence ID" value="SEA37654.1"/>
    <property type="molecule type" value="Genomic_DNA"/>
</dbReference>
<comment type="similarity">
    <text evidence="2">Belongs to the outer membrane factor (OMF) (TC 1.B.17) family.</text>
</comment>